<organism evidence="2">
    <name type="scientific">Anopheles braziliensis</name>
    <dbReference type="NCBI Taxonomy" id="58242"/>
    <lineage>
        <taxon>Eukaryota</taxon>
        <taxon>Metazoa</taxon>
        <taxon>Ecdysozoa</taxon>
        <taxon>Arthropoda</taxon>
        <taxon>Hexapoda</taxon>
        <taxon>Insecta</taxon>
        <taxon>Pterygota</taxon>
        <taxon>Neoptera</taxon>
        <taxon>Endopterygota</taxon>
        <taxon>Diptera</taxon>
        <taxon>Nematocera</taxon>
        <taxon>Culicoidea</taxon>
        <taxon>Culicidae</taxon>
        <taxon>Anophelinae</taxon>
        <taxon>Anopheles</taxon>
    </lineage>
</organism>
<accession>A0A2M3ZR56</accession>
<evidence type="ECO:0000256" key="1">
    <source>
        <dbReference type="SAM" id="Phobius"/>
    </source>
</evidence>
<dbReference type="AlphaFoldDB" id="A0A2M3ZR56"/>
<proteinExistence type="predicted"/>
<name>A0A2M3ZR56_9DIPT</name>
<keyword evidence="1" id="KW-0812">Transmembrane</keyword>
<feature type="transmembrane region" description="Helical" evidence="1">
    <location>
        <begin position="45"/>
        <end position="67"/>
    </location>
</feature>
<sequence>MAGGFQYFHYHFPIVLILVLVLFLDLSHLCPLATLQLALFLLPLVLRWGCLFLLRLLFLILSLLLALRDLLQTGCRRLDNVRSFIPKKDFGLAIRFRIQPLQDRIGSHRYLTGIVLYLDVRIGELGTLWFLFIIRLLIAGRLFLRFLRLRNGQSSYFLRQ</sequence>
<dbReference type="EMBL" id="GGFM01010107">
    <property type="protein sequence ID" value="MBW30858.1"/>
    <property type="molecule type" value="Transcribed_RNA"/>
</dbReference>
<keyword evidence="1" id="KW-0472">Membrane</keyword>
<evidence type="ECO:0000313" key="2">
    <source>
        <dbReference type="EMBL" id="MBW30858.1"/>
    </source>
</evidence>
<keyword evidence="1" id="KW-1133">Transmembrane helix</keyword>
<feature type="transmembrane region" description="Helical" evidence="1">
    <location>
        <begin position="12"/>
        <end position="33"/>
    </location>
</feature>
<protein>
    <submittedName>
        <fullName evidence="2">Putative secreted peptide</fullName>
    </submittedName>
</protein>
<feature type="transmembrane region" description="Helical" evidence="1">
    <location>
        <begin position="126"/>
        <end position="144"/>
    </location>
</feature>
<reference evidence="2" key="1">
    <citation type="submission" date="2018-01" db="EMBL/GenBank/DDBJ databases">
        <title>An insight into the sialome of Amazonian anophelines.</title>
        <authorList>
            <person name="Ribeiro J.M."/>
            <person name="Scarpassa V."/>
            <person name="Calvo E."/>
        </authorList>
    </citation>
    <scope>NUCLEOTIDE SEQUENCE</scope>
    <source>
        <tissue evidence="2">Salivary glands</tissue>
    </source>
</reference>